<evidence type="ECO:0000313" key="8">
    <source>
        <dbReference type="EMBL" id="MFC4665221.1"/>
    </source>
</evidence>
<evidence type="ECO:0000256" key="2">
    <source>
        <dbReference type="ARBA" id="ARBA00010961"/>
    </source>
</evidence>
<gene>
    <name evidence="8" type="ORF">ACFO3G_01065</name>
</gene>
<comment type="caution">
    <text evidence="8">The sequence shown here is derived from an EMBL/GenBank/DDBJ whole genome shotgun (WGS) entry which is preliminary data.</text>
</comment>
<dbReference type="EMBL" id="JBHSGO010000018">
    <property type="protein sequence ID" value="MFC4665221.1"/>
    <property type="molecule type" value="Genomic_DNA"/>
</dbReference>
<reference evidence="9" key="1">
    <citation type="journal article" date="2019" name="Int. J. Syst. Evol. Microbiol.">
        <title>The Global Catalogue of Microorganisms (GCM) 10K type strain sequencing project: providing services to taxonomists for standard genome sequencing and annotation.</title>
        <authorList>
            <consortium name="The Broad Institute Genomics Platform"/>
            <consortium name="The Broad Institute Genome Sequencing Center for Infectious Disease"/>
            <person name="Wu L."/>
            <person name="Ma J."/>
        </authorList>
    </citation>
    <scope>NUCLEOTIDE SEQUENCE [LARGE SCALE GENOMIC DNA]</scope>
    <source>
        <strain evidence="9">CGMCC 4.7357</strain>
    </source>
</reference>
<sequence length="448" mass="50923">MFLGNPGRDTVPKKCVRLKTVIFEKKQTKTINRMNLTQAQIKEIISNCLSDKDGLNKLVMLIMEIIMEGERTIYLDEHRDYRNGFRSRKILYEGNMLELRVPRTRVRGFMPVLLGILKDQEEEMARLCSLMYSQGSTMQDISKCFEVLYGKEMSTSSINRLSIGTRSRVEAFMNRKLPCRLEALIIDATFIPVRRGDSCSKEAFFVAMGLNEDGRREIVGIYNNPTEGSHIWRDFFSDLKARGLKELKLIVSDGLCGIEEVASECFKGVSVQLCTVHKKRELQSKVRPRDKALFSSELKEVFSTESSVRSSREGIERMKAFCAGWGRSYPFLLKFGESPSLPFYFTYLDYAPEIRPFIDSTNWVERFNRQIKKAVSYKAALPSVESALYLIGLVALNATYLHRKIGDLSAGLTKNGRSSSGAASPRADANPPGVFHVRLTDEQNNEMK</sequence>
<keyword evidence="6" id="KW-0814">Transposable element</keyword>
<dbReference type="NCBIfam" id="NF033543">
    <property type="entry name" value="transpos_IS256"/>
    <property type="match status" value="1"/>
</dbReference>
<dbReference type="PANTHER" id="PTHR33217:SF8">
    <property type="entry name" value="MUTATOR FAMILY TRANSPOSASE"/>
    <property type="match status" value="1"/>
</dbReference>
<evidence type="ECO:0000256" key="1">
    <source>
        <dbReference type="ARBA" id="ARBA00002190"/>
    </source>
</evidence>
<proteinExistence type="inferred from homology"/>
<evidence type="ECO:0000256" key="7">
    <source>
        <dbReference type="SAM" id="MobiDB-lite"/>
    </source>
</evidence>
<dbReference type="Pfam" id="PF00872">
    <property type="entry name" value="Transposase_mut"/>
    <property type="match status" value="1"/>
</dbReference>
<feature type="compositionally biased region" description="Basic and acidic residues" evidence="7">
    <location>
        <begin position="438"/>
        <end position="448"/>
    </location>
</feature>
<evidence type="ECO:0000313" key="9">
    <source>
        <dbReference type="Proteomes" id="UP001596020"/>
    </source>
</evidence>
<comment type="function">
    <text evidence="1 6">Required for the transposition of the insertion element.</text>
</comment>
<accession>A0ABV9K689</accession>
<dbReference type="PANTHER" id="PTHR33217">
    <property type="entry name" value="TRANSPOSASE FOR INSERTION SEQUENCE ELEMENT IS1081"/>
    <property type="match status" value="1"/>
</dbReference>
<evidence type="ECO:0000256" key="4">
    <source>
        <dbReference type="ARBA" id="ARBA00023125"/>
    </source>
</evidence>
<evidence type="ECO:0000256" key="6">
    <source>
        <dbReference type="RuleBase" id="RU365089"/>
    </source>
</evidence>
<keyword evidence="9" id="KW-1185">Reference proteome</keyword>
<feature type="compositionally biased region" description="Low complexity" evidence="7">
    <location>
        <begin position="416"/>
        <end position="429"/>
    </location>
</feature>
<dbReference type="InterPro" id="IPR001207">
    <property type="entry name" value="Transposase_mutator"/>
</dbReference>
<keyword evidence="5 6" id="KW-0233">DNA recombination</keyword>
<name>A0ABV9K689_9PORP</name>
<keyword evidence="4 6" id="KW-0238">DNA-binding</keyword>
<protein>
    <recommendedName>
        <fullName evidence="6">Mutator family transposase</fullName>
    </recommendedName>
</protein>
<evidence type="ECO:0000256" key="5">
    <source>
        <dbReference type="ARBA" id="ARBA00023172"/>
    </source>
</evidence>
<dbReference type="Proteomes" id="UP001596020">
    <property type="component" value="Unassembled WGS sequence"/>
</dbReference>
<feature type="region of interest" description="Disordered" evidence="7">
    <location>
        <begin position="416"/>
        <end position="448"/>
    </location>
</feature>
<keyword evidence="3 6" id="KW-0815">Transposition</keyword>
<evidence type="ECO:0000256" key="3">
    <source>
        <dbReference type="ARBA" id="ARBA00022578"/>
    </source>
</evidence>
<organism evidence="8 9">
    <name type="scientific">Falsiporphyromonas endometrii</name>
    <dbReference type="NCBI Taxonomy" id="1387297"/>
    <lineage>
        <taxon>Bacteria</taxon>
        <taxon>Pseudomonadati</taxon>
        <taxon>Bacteroidota</taxon>
        <taxon>Bacteroidia</taxon>
        <taxon>Bacteroidales</taxon>
        <taxon>Porphyromonadaceae</taxon>
        <taxon>Falsiporphyromonas</taxon>
    </lineage>
</organism>
<comment type="similarity">
    <text evidence="2 6">Belongs to the transposase mutator family.</text>
</comment>